<proteinExistence type="predicted"/>
<dbReference type="RefSeq" id="WP_126915110.1">
    <property type="nucleotide sequence ID" value="NZ_CP034587.1"/>
</dbReference>
<organism evidence="2 3">
    <name type="scientific">Streptomyces luteoverticillatus</name>
    <name type="common">Streptoverticillium luteoverticillatus</name>
    <dbReference type="NCBI Taxonomy" id="66425"/>
    <lineage>
        <taxon>Bacteria</taxon>
        <taxon>Bacillati</taxon>
        <taxon>Actinomycetota</taxon>
        <taxon>Actinomycetes</taxon>
        <taxon>Kitasatosporales</taxon>
        <taxon>Streptomycetaceae</taxon>
        <taxon>Streptomyces</taxon>
    </lineage>
</organism>
<evidence type="ECO:0000256" key="1">
    <source>
        <dbReference type="SAM" id="Coils"/>
    </source>
</evidence>
<name>A0A3Q9FXG7_STRLT</name>
<gene>
    <name evidence="2" type="ORF">EKH77_16415</name>
</gene>
<keyword evidence="3" id="KW-1185">Reference proteome</keyword>
<evidence type="ECO:0000313" key="2">
    <source>
        <dbReference type="EMBL" id="AZQ72591.1"/>
    </source>
</evidence>
<dbReference type="EMBL" id="CP034587">
    <property type="protein sequence ID" value="AZQ72591.1"/>
    <property type="molecule type" value="Genomic_DNA"/>
</dbReference>
<feature type="coiled-coil region" evidence="1">
    <location>
        <begin position="107"/>
        <end position="229"/>
    </location>
</feature>
<keyword evidence="1" id="KW-0175">Coiled coil</keyword>
<dbReference type="Proteomes" id="UP000267900">
    <property type="component" value="Chromosome"/>
</dbReference>
<dbReference type="AlphaFoldDB" id="A0A3Q9FXG7"/>
<reference evidence="2 3" key="1">
    <citation type="submission" date="2018-12" db="EMBL/GenBank/DDBJ databases">
        <title>The whole draft genome of Streptomyce luteoverticillatus CGMCC 15060.</title>
        <authorList>
            <person name="Feng Z."/>
            <person name="Chen G."/>
            <person name="Zhang J."/>
            <person name="Zhu H."/>
            <person name="Yu X."/>
            <person name="Zhang W."/>
            <person name="Zhang X."/>
        </authorList>
    </citation>
    <scope>NUCLEOTIDE SEQUENCE [LARGE SCALE GENOMIC DNA]</scope>
    <source>
        <strain evidence="2 3">CGMCC 15060</strain>
    </source>
</reference>
<sequence>MVKDGMAGVLAPLGDGLSAEKRALAENLRELFAGMGISIRRYAARKHLDAGTVSRYLNGARVPPWDFISGLIADLNREEKPVTLEVEQMLRELRLKASAPGFRTHELQKLQAQLEQADHDVRSAEFRQQVLTDALQDRQHRLADLERQLNHLEREREEGRLAYEAALVVWQDKYEKLREQRDQLSQEVGELREALGAARLAAYAAEKRCDELETELESTEKRLGTASARDSLVDALESADRTASVSQLVELVERLNTPVRMPMATELVKAAAQARPVADAAALIEALYAARQHLHAEAALPAMVVFRSVHDTASLIAEFARTELDPAAAAVMRTALEIHQPKDIAAIASDLHKHGLEGHVTALLGPAFTVKPLSYVTTLLQELEGLGALRLADQAVSVCARRRSVWDVAELIHVLDFWGPIHPELVRLADIAQNTAAAHRDAKDVIDLVDALRRHGQTARAEQVLRASAEDRTTGHVAALVTALHIEKIQDLATKLLSWAVHEWPVPKIAALITDLHSSSDWHVAVTALCDTARVLPPESFRTLICCLDAETTGGAEAVLSDSGAVCPHNDLAHLITVLDRCALFEYAEKVFWKSIGSRPTGHAGLLIASLHSSRSRHVSGDALQHYVRTRSVHDVAALALALDSAGMGADAQACLIAPEAPPFFLLLSTLDELLGGPELVERMLRSFAARSSVEQNVEMALALEALPARDYRYQVAFAEAAKAGSRDRRKGFHKALRKRKEELWKKRMEEAGKNVRIDRKNRHRKVANRIIRFPRQGSGHGE</sequence>
<dbReference type="OrthoDB" id="3474881at2"/>
<evidence type="ECO:0008006" key="4">
    <source>
        <dbReference type="Google" id="ProtNLM"/>
    </source>
</evidence>
<evidence type="ECO:0000313" key="3">
    <source>
        <dbReference type="Proteomes" id="UP000267900"/>
    </source>
</evidence>
<protein>
    <recommendedName>
        <fullName evidence="4">HTH cro/C1-type domain-containing protein</fullName>
    </recommendedName>
</protein>
<accession>A0A3Q9FXG7</accession>